<evidence type="ECO:0000256" key="4">
    <source>
        <dbReference type="ARBA" id="ARBA00023163"/>
    </source>
</evidence>
<name>A0ABR2D5Y6_9ROSI</name>
<dbReference type="PROSITE" id="PS50863">
    <property type="entry name" value="B3"/>
    <property type="match status" value="1"/>
</dbReference>
<comment type="caution">
    <text evidence="9">The sequence shown here is derived from an EMBL/GenBank/DDBJ whole genome shotgun (WGS) entry which is preliminary data.</text>
</comment>
<evidence type="ECO:0000256" key="1">
    <source>
        <dbReference type="ARBA" id="ARBA00004123"/>
    </source>
</evidence>
<dbReference type="EMBL" id="JBBPBM010000036">
    <property type="protein sequence ID" value="KAK8529884.1"/>
    <property type="molecule type" value="Genomic_DNA"/>
</dbReference>
<keyword evidence="6" id="KW-0175">Coiled coil</keyword>
<evidence type="ECO:0000259" key="8">
    <source>
        <dbReference type="PROSITE" id="PS50863"/>
    </source>
</evidence>
<dbReference type="Pfam" id="PF02362">
    <property type="entry name" value="B3"/>
    <property type="match status" value="1"/>
</dbReference>
<organism evidence="9 10">
    <name type="scientific">Hibiscus sabdariffa</name>
    <name type="common">roselle</name>
    <dbReference type="NCBI Taxonomy" id="183260"/>
    <lineage>
        <taxon>Eukaryota</taxon>
        <taxon>Viridiplantae</taxon>
        <taxon>Streptophyta</taxon>
        <taxon>Embryophyta</taxon>
        <taxon>Tracheophyta</taxon>
        <taxon>Spermatophyta</taxon>
        <taxon>Magnoliopsida</taxon>
        <taxon>eudicotyledons</taxon>
        <taxon>Gunneridae</taxon>
        <taxon>Pentapetalae</taxon>
        <taxon>rosids</taxon>
        <taxon>malvids</taxon>
        <taxon>Malvales</taxon>
        <taxon>Malvaceae</taxon>
        <taxon>Malvoideae</taxon>
        <taxon>Hibiscus</taxon>
    </lineage>
</organism>
<evidence type="ECO:0000313" key="10">
    <source>
        <dbReference type="Proteomes" id="UP001472677"/>
    </source>
</evidence>
<dbReference type="Gene3D" id="2.40.330.10">
    <property type="entry name" value="DNA-binding pseudobarrel domain"/>
    <property type="match status" value="1"/>
</dbReference>
<comment type="subcellular location">
    <subcellularLocation>
        <location evidence="1">Nucleus</location>
    </subcellularLocation>
</comment>
<dbReference type="PANTHER" id="PTHR31391">
    <property type="entry name" value="B3 DOMAIN-CONTAINING PROTEIN OS11G0197600-RELATED"/>
    <property type="match status" value="1"/>
</dbReference>
<dbReference type="InterPro" id="IPR003340">
    <property type="entry name" value="B3_DNA-bd"/>
</dbReference>
<accession>A0ABR2D5Y6</accession>
<feature type="domain" description="TF-B3" evidence="8">
    <location>
        <begin position="90"/>
        <end position="181"/>
    </location>
</feature>
<feature type="coiled-coil region" evidence="6">
    <location>
        <begin position="379"/>
        <end position="445"/>
    </location>
</feature>
<dbReference type="SMART" id="SM01019">
    <property type="entry name" value="B3"/>
    <property type="match status" value="1"/>
</dbReference>
<dbReference type="InterPro" id="IPR044837">
    <property type="entry name" value="REM16-like"/>
</dbReference>
<keyword evidence="10" id="KW-1185">Reference proteome</keyword>
<gene>
    <name evidence="9" type="ORF">V6N12_060649</name>
</gene>
<keyword evidence="5" id="KW-0539">Nucleus</keyword>
<evidence type="ECO:0000313" key="9">
    <source>
        <dbReference type="EMBL" id="KAK8529884.1"/>
    </source>
</evidence>
<keyword evidence="3" id="KW-0238">DNA-binding</keyword>
<feature type="region of interest" description="Disordered" evidence="7">
    <location>
        <begin position="1"/>
        <end position="32"/>
    </location>
</feature>
<evidence type="ECO:0000256" key="7">
    <source>
        <dbReference type="SAM" id="MobiDB-lite"/>
    </source>
</evidence>
<evidence type="ECO:0000256" key="2">
    <source>
        <dbReference type="ARBA" id="ARBA00023015"/>
    </source>
</evidence>
<protein>
    <recommendedName>
        <fullName evidence="8">TF-B3 domain-containing protein</fullName>
    </recommendedName>
</protein>
<dbReference type="Proteomes" id="UP001472677">
    <property type="component" value="Unassembled WGS sequence"/>
</dbReference>
<dbReference type="CDD" id="cd10017">
    <property type="entry name" value="B3_DNA"/>
    <property type="match status" value="1"/>
</dbReference>
<dbReference type="InterPro" id="IPR015300">
    <property type="entry name" value="DNA-bd_pseudobarrel_sf"/>
</dbReference>
<proteinExistence type="predicted"/>
<evidence type="ECO:0000256" key="3">
    <source>
        <dbReference type="ARBA" id="ARBA00023125"/>
    </source>
</evidence>
<feature type="compositionally biased region" description="Basic and acidic residues" evidence="7">
    <location>
        <begin position="8"/>
        <end position="25"/>
    </location>
</feature>
<dbReference type="PANTHER" id="PTHR31391:SF10">
    <property type="entry name" value="TF-B3 DOMAIN-CONTAINING PROTEIN"/>
    <property type="match status" value="1"/>
</dbReference>
<reference evidence="9 10" key="1">
    <citation type="journal article" date="2024" name="G3 (Bethesda)">
        <title>Genome assembly of Hibiscus sabdariffa L. provides insights into metabolisms of medicinal natural products.</title>
        <authorList>
            <person name="Kim T."/>
        </authorList>
    </citation>
    <scope>NUCLEOTIDE SEQUENCE [LARGE SCALE GENOMIC DNA]</scope>
    <source>
        <strain evidence="9">TK-2024</strain>
        <tissue evidence="9">Old leaves</tissue>
    </source>
</reference>
<keyword evidence="2" id="KW-0805">Transcription regulation</keyword>
<evidence type="ECO:0000256" key="6">
    <source>
        <dbReference type="SAM" id="Coils"/>
    </source>
</evidence>
<evidence type="ECO:0000256" key="5">
    <source>
        <dbReference type="ARBA" id="ARBA00023242"/>
    </source>
</evidence>
<dbReference type="SUPFAM" id="SSF101936">
    <property type="entry name" value="DNA-binding pseudobarrel domain"/>
    <property type="match status" value="1"/>
</dbReference>
<sequence length="454" mass="51731">MRNSPQRNKNEELVPERPRKPETKHPKLQNSTRSLITVHLFVAKPMGTRTEEPQISEMSLDPPDNTNPQLNVMERVEKIKANLASGFPSCMKTMVRSNVTHGFWLHLPMPFCKLHMPKQDTTIILEDENGEEYKASYIAQRTALSAGWKAFSANHKLVEGDVLVFHLVSSSKFKVYIVRAFKSNKVDTYFGSLDVNFHAKPIRSIRMKRTKRPSKKAKCLDLLPLNPPDDNVENNSVMVLDTNSEPLVDQYDNDNKDPSSGLDDGIRSLASVIDFKEIKSNDSFIVIVNGSRIDSEFSEYHRTKYYELCCSQNSFLHDHLLKSISSKLASEIIIETITIAEAIRACKISTSQADYMLWDKTLKGFELLGMNVGFLRTRLNRLNTLASELQEAAVTEKSEASLEHTRAKEEKKSLELKLAKLKEAMRKLDTEIETLKTNAEKHKLMFQEEVTAPW</sequence>
<keyword evidence="4" id="KW-0804">Transcription</keyword>